<dbReference type="GO" id="GO:0006334">
    <property type="term" value="P:nucleosome assembly"/>
    <property type="evidence" value="ECO:0007669"/>
    <property type="project" value="EnsemblFungi"/>
</dbReference>
<feature type="compositionally biased region" description="Polar residues" evidence="1">
    <location>
        <begin position="66"/>
        <end position="121"/>
    </location>
</feature>
<dbReference type="eggNOG" id="ENOG502RG9A">
    <property type="taxonomic scope" value="Eukaryota"/>
</dbReference>
<feature type="compositionally biased region" description="Low complexity" evidence="1">
    <location>
        <begin position="139"/>
        <end position="168"/>
    </location>
</feature>
<dbReference type="EMBL" id="HE612857">
    <property type="protein sequence ID" value="CCE61941.1"/>
    <property type="molecule type" value="Genomic_DNA"/>
</dbReference>
<gene>
    <name evidence="3" type="primary">TPHA0B02680</name>
    <name evidence="3" type="ordered locus">TPHA_0B02680</name>
</gene>
<feature type="region of interest" description="Disordered" evidence="1">
    <location>
        <begin position="356"/>
        <end position="414"/>
    </location>
</feature>
<dbReference type="OrthoDB" id="5576775at2759"/>
<sequence>MQRELMLLDDREVDCLDKKRESSQVDDDSESKKQKTLNIAEELAKNRNNNTSNSSLVLKSNSSQSPTPNAEPQNQAQSIEPQVSHVSQVKISSLLSDEGPSATTAMDTKELLQTPTVSTPSIKKPITKTPATAPVKIVPSPASKAKKSNSIDSILTKTKIKSKSVTNTPIAKKQVLTTTTVSKSKGNTPKPKSKSASKSNSSKNINLKTLSSTTPANDAATPSATALKKEKSIITDKNIPKLQPSADKNENTIDKKLPKVLLPASQIEKPSLLGVFENNTNNTNNKQKDEDAEPVVILNIPLYPAKNEDYLDENGQVVFNFAQIERSRFSKDLPPKTKDLDELKAAKRNLFSDLNETTGKYDGIDGQEEDLENDDYDDDDDDENEDEIEEGKLTTSPSKKKSHPNKGKNLIGKYDVEDPFIDDSELAWEEQRAATKDGFFVYFGPLIEKGYYASLERINGKMKRGGIKN</sequence>
<dbReference type="RefSeq" id="XP_003684375.1">
    <property type="nucleotide sequence ID" value="XM_003684327.1"/>
</dbReference>
<feature type="region of interest" description="Disordered" evidence="1">
    <location>
        <begin position="1"/>
        <end position="251"/>
    </location>
</feature>
<dbReference type="GeneID" id="11535093"/>
<dbReference type="Proteomes" id="UP000005666">
    <property type="component" value="Chromosome 2"/>
</dbReference>
<accession>G8BPL0</accession>
<proteinExistence type="predicted"/>
<dbReference type="GO" id="GO:1905268">
    <property type="term" value="P:negative regulation of chromatin organization"/>
    <property type="evidence" value="ECO:0007669"/>
    <property type="project" value="EnsemblFungi"/>
</dbReference>
<organism evidence="3 4">
    <name type="scientific">Tetrapisispora phaffii (strain ATCC 24235 / CBS 4417 / NBRC 1672 / NRRL Y-8282 / UCD 70-5)</name>
    <name type="common">Yeast</name>
    <name type="synonym">Fabospora phaffii</name>
    <dbReference type="NCBI Taxonomy" id="1071381"/>
    <lineage>
        <taxon>Eukaryota</taxon>
        <taxon>Fungi</taxon>
        <taxon>Dikarya</taxon>
        <taxon>Ascomycota</taxon>
        <taxon>Saccharomycotina</taxon>
        <taxon>Saccharomycetes</taxon>
        <taxon>Saccharomycetales</taxon>
        <taxon>Saccharomycetaceae</taxon>
        <taxon>Tetrapisispora</taxon>
    </lineage>
</organism>
<reference evidence="3 4" key="1">
    <citation type="journal article" date="2011" name="Proc. Natl. Acad. Sci. U.S.A.">
        <title>Evolutionary erosion of yeast sex chromosomes by mating-type switching accidents.</title>
        <authorList>
            <person name="Gordon J.L."/>
            <person name="Armisen D."/>
            <person name="Proux-Wera E."/>
            <person name="Oheigeartaigh S.S."/>
            <person name="Byrne K.P."/>
            <person name="Wolfe K.H."/>
        </authorList>
    </citation>
    <scope>NUCLEOTIDE SEQUENCE [LARGE SCALE GENOMIC DNA]</scope>
    <source>
        <strain evidence="4">ATCC 24235 / CBS 4417 / NBRC 1672 / NRRL Y-8282 / UCD 70-5</strain>
    </source>
</reference>
<feature type="compositionally biased region" description="Polar residues" evidence="1">
    <location>
        <begin position="175"/>
        <end position="186"/>
    </location>
</feature>
<feature type="compositionally biased region" description="Basic and acidic residues" evidence="1">
    <location>
        <begin position="1"/>
        <end position="23"/>
    </location>
</feature>
<feature type="compositionally biased region" description="Low complexity" evidence="1">
    <location>
        <begin position="46"/>
        <end position="65"/>
    </location>
</feature>
<feature type="compositionally biased region" description="Acidic residues" evidence="1">
    <location>
        <begin position="365"/>
        <end position="389"/>
    </location>
</feature>
<dbReference type="GO" id="GO:0000082">
    <property type="term" value="P:G1/S transition of mitotic cell cycle"/>
    <property type="evidence" value="ECO:0007669"/>
    <property type="project" value="EnsemblFungi"/>
</dbReference>
<name>G8BPL0_TETPH</name>
<feature type="domain" description="Hpc2-related" evidence="2">
    <location>
        <begin position="409"/>
        <end position="445"/>
    </location>
</feature>
<dbReference type="HOGENOM" id="CLU_582889_0_0_1"/>
<dbReference type="GO" id="GO:0006368">
    <property type="term" value="P:transcription elongation by RNA polymerase II"/>
    <property type="evidence" value="ECO:0007669"/>
    <property type="project" value="EnsemblFungi"/>
</dbReference>
<protein>
    <recommendedName>
        <fullName evidence="2">Hpc2-related domain-containing protein</fullName>
    </recommendedName>
</protein>
<dbReference type="Pfam" id="PF08729">
    <property type="entry name" value="HUN"/>
    <property type="match status" value="1"/>
</dbReference>
<keyword evidence="4" id="KW-1185">Reference proteome</keyword>
<dbReference type="GO" id="GO:0003677">
    <property type="term" value="F:DNA binding"/>
    <property type="evidence" value="ECO:0007669"/>
    <property type="project" value="EnsemblFungi"/>
</dbReference>
<evidence type="ECO:0000256" key="1">
    <source>
        <dbReference type="SAM" id="MobiDB-lite"/>
    </source>
</evidence>
<dbReference type="GO" id="GO:0006357">
    <property type="term" value="P:regulation of transcription by RNA polymerase II"/>
    <property type="evidence" value="ECO:0007669"/>
    <property type="project" value="EnsemblFungi"/>
</dbReference>
<dbReference type="GO" id="GO:0031491">
    <property type="term" value="F:nucleosome binding"/>
    <property type="evidence" value="ECO:0007669"/>
    <property type="project" value="EnsemblFungi"/>
</dbReference>
<dbReference type="AlphaFoldDB" id="G8BPL0"/>
<evidence type="ECO:0000313" key="4">
    <source>
        <dbReference type="Proteomes" id="UP000005666"/>
    </source>
</evidence>
<feature type="compositionally biased region" description="Low complexity" evidence="1">
    <location>
        <begin position="187"/>
        <end position="212"/>
    </location>
</feature>
<dbReference type="STRING" id="1071381.G8BPL0"/>
<evidence type="ECO:0000259" key="2">
    <source>
        <dbReference type="Pfam" id="PF08729"/>
    </source>
</evidence>
<dbReference type="OMA" id="DGFFVFF"/>
<dbReference type="InterPro" id="IPR014840">
    <property type="entry name" value="HRD"/>
</dbReference>
<dbReference type="KEGG" id="tpf:TPHA_0B02680"/>
<evidence type="ECO:0000313" key="3">
    <source>
        <dbReference type="EMBL" id="CCE61941.1"/>
    </source>
</evidence>
<feature type="compositionally biased region" description="Polar residues" evidence="1">
    <location>
        <begin position="213"/>
        <end position="224"/>
    </location>
</feature>
<dbReference type="GO" id="GO:0000417">
    <property type="term" value="C:HIR complex"/>
    <property type="evidence" value="ECO:0007669"/>
    <property type="project" value="EnsemblFungi"/>
</dbReference>